<dbReference type="Pfam" id="PF13692">
    <property type="entry name" value="Glyco_trans_1_4"/>
    <property type="match status" value="1"/>
</dbReference>
<comment type="caution">
    <text evidence="2">The sequence shown here is derived from an EMBL/GenBank/DDBJ whole genome shotgun (WGS) entry which is preliminary data.</text>
</comment>
<gene>
    <name evidence="2" type="ORF">DFQ45_10762</name>
</gene>
<reference evidence="2 3" key="1">
    <citation type="submission" date="2019-03" db="EMBL/GenBank/DDBJ databases">
        <title>Genomic Encyclopedia of Type Strains, Phase IV (KMG-IV): sequencing the most valuable type-strain genomes for metagenomic binning, comparative biology and taxonomic classification.</title>
        <authorList>
            <person name="Goeker M."/>
        </authorList>
    </citation>
    <scope>NUCLEOTIDE SEQUENCE [LARGE SCALE GENOMIC DNA]</scope>
    <source>
        <strain evidence="2 3">DSM 28679</strain>
    </source>
</reference>
<keyword evidence="3" id="KW-1185">Reference proteome</keyword>
<dbReference type="SUPFAM" id="SSF53756">
    <property type="entry name" value="UDP-Glycosyltransferase/glycogen phosphorylase"/>
    <property type="match status" value="1"/>
</dbReference>
<evidence type="ECO:0000313" key="3">
    <source>
        <dbReference type="Proteomes" id="UP000294575"/>
    </source>
</evidence>
<evidence type="ECO:0000259" key="1">
    <source>
        <dbReference type="Pfam" id="PF13439"/>
    </source>
</evidence>
<dbReference type="GO" id="GO:0016757">
    <property type="term" value="F:glycosyltransferase activity"/>
    <property type="evidence" value="ECO:0007669"/>
    <property type="project" value="UniProtKB-ARBA"/>
</dbReference>
<dbReference type="EMBL" id="SNYK01000007">
    <property type="protein sequence ID" value="TDQ37557.1"/>
    <property type="molecule type" value="Genomic_DNA"/>
</dbReference>
<organism evidence="2 3">
    <name type="scientific">Thiopseudomonas denitrificans</name>
    <dbReference type="NCBI Taxonomy" id="1501432"/>
    <lineage>
        <taxon>Bacteria</taxon>
        <taxon>Pseudomonadati</taxon>
        <taxon>Pseudomonadota</taxon>
        <taxon>Gammaproteobacteria</taxon>
        <taxon>Pseudomonadales</taxon>
        <taxon>Pseudomonadaceae</taxon>
        <taxon>Thiopseudomonas</taxon>
    </lineage>
</organism>
<evidence type="ECO:0000313" key="2">
    <source>
        <dbReference type="EMBL" id="TDQ37557.1"/>
    </source>
</evidence>
<dbReference type="Pfam" id="PF13439">
    <property type="entry name" value="Glyco_transf_4"/>
    <property type="match status" value="1"/>
</dbReference>
<name>A0A4V3D4U1_9GAMM</name>
<protein>
    <submittedName>
        <fullName evidence="2">Glycosyltransferase involved in cell wall biosynthesis</fullName>
    </submittedName>
</protein>
<dbReference type="PANTHER" id="PTHR12526">
    <property type="entry name" value="GLYCOSYLTRANSFERASE"/>
    <property type="match status" value="1"/>
</dbReference>
<dbReference type="PANTHER" id="PTHR12526:SF636">
    <property type="entry name" value="BLL3647 PROTEIN"/>
    <property type="match status" value="1"/>
</dbReference>
<accession>A0A4V3D4U1</accession>
<feature type="domain" description="Glycosyltransferase subfamily 4-like N-terminal" evidence="1">
    <location>
        <begin position="20"/>
        <end position="213"/>
    </location>
</feature>
<dbReference type="InterPro" id="IPR028098">
    <property type="entry name" value="Glyco_trans_4-like_N"/>
</dbReference>
<dbReference type="CDD" id="cd03801">
    <property type="entry name" value="GT4_PimA-like"/>
    <property type="match status" value="1"/>
</dbReference>
<sequence length="402" mass="45417">MSPVRVLWILPYLPWPATSGGKTRQYHLLKNLARQGYRITLLVQSKQPADEACRSELESFLEALIVFPRRPLRHPLTLLMALFGRWPLLTSINGHAPELEAEFSRLLESSWDIVQIEHSYSFQPYARELKKRQQPFILTEHNLESSLGGATYNRFPRWMRPFVVWDQWRARRWEREVFAAATRIVAVTEEDATAIRQLTQTPVDVVVNGVDCAAFSTVSPSPEEQRLLFLGNYEYPPNVDAVTWLLDEIMPLLWQKRPDAKCTVAGYAMQQEWALRWPDSRIEWAGFVEDLAGLQRTSSVFVAPLQDGGGSKLKVLEAMAGGLPLVTTRQGASGLQIQDGQEYLHADDAESFAEAVARLLEHPAQAASLAAGARHYVRDRHDWQAAADQLAGVYRSIKGASE</sequence>
<keyword evidence="2" id="KW-0808">Transferase</keyword>
<dbReference type="AlphaFoldDB" id="A0A4V3D4U1"/>
<dbReference type="Proteomes" id="UP000294575">
    <property type="component" value="Unassembled WGS sequence"/>
</dbReference>
<proteinExistence type="predicted"/>
<dbReference type="Gene3D" id="3.40.50.2000">
    <property type="entry name" value="Glycogen Phosphorylase B"/>
    <property type="match status" value="2"/>
</dbReference>